<sequence length="77" mass="8177">MHRNAPRGGALARQRRDGKRLGRGALASGWEAAPGRGPGSSDRKRLWMGRTPATGEERTGPAWPSPEKSGSIRDASA</sequence>
<proteinExistence type="predicted"/>
<dbReference type="AlphaFoldDB" id="A0AAV5DNB1"/>
<keyword evidence="3" id="KW-1185">Reference proteome</keyword>
<comment type="caution">
    <text evidence="2">The sequence shown here is derived from an EMBL/GenBank/DDBJ whole genome shotgun (WGS) entry which is preliminary data.</text>
</comment>
<evidence type="ECO:0000313" key="3">
    <source>
        <dbReference type="Proteomes" id="UP001054889"/>
    </source>
</evidence>
<protein>
    <submittedName>
        <fullName evidence="2">Uncharacterized protein</fullName>
    </submittedName>
</protein>
<accession>A0AAV5DNB1</accession>
<reference evidence="2" key="2">
    <citation type="submission" date="2021-12" db="EMBL/GenBank/DDBJ databases">
        <title>Resequencing data analysis of finger millet.</title>
        <authorList>
            <person name="Hatakeyama M."/>
            <person name="Aluri S."/>
            <person name="Balachadran M.T."/>
            <person name="Sivarajan S.R."/>
            <person name="Poveda L."/>
            <person name="Shimizu-Inatsugi R."/>
            <person name="Schlapbach R."/>
            <person name="Sreeman S.M."/>
            <person name="Shimizu K.K."/>
        </authorList>
    </citation>
    <scope>NUCLEOTIDE SEQUENCE</scope>
</reference>
<reference evidence="2" key="1">
    <citation type="journal article" date="2018" name="DNA Res.">
        <title>Multiple hybrid de novo genome assembly of finger millet, an orphan allotetraploid crop.</title>
        <authorList>
            <person name="Hatakeyama M."/>
            <person name="Aluri S."/>
            <person name="Balachadran M.T."/>
            <person name="Sivarajan S.R."/>
            <person name="Patrignani A."/>
            <person name="Gruter S."/>
            <person name="Poveda L."/>
            <person name="Shimizu-Inatsugi R."/>
            <person name="Baeten J."/>
            <person name="Francoijs K.J."/>
            <person name="Nataraja K.N."/>
            <person name="Reddy Y.A.N."/>
            <person name="Phadnis S."/>
            <person name="Ravikumar R.L."/>
            <person name="Schlapbach R."/>
            <person name="Sreeman S.M."/>
            <person name="Shimizu K.K."/>
        </authorList>
    </citation>
    <scope>NUCLEOTIDE SEQUENCE</scope>
</reference>
<name>A0AAV5DNB1_ELECO</name>
<gene>
    <name evidence="2" type="primary">ga29923</name>
    <name evidence="2" type="ORF">PR202_ga29923</name>
</gene>
<dbReference type="EMBL" id="BQKI01000019">
    <property type="protein sequence ID" value="GJN11711.1"/>
    <property type="molecule type" value="Genomic_DNA"/>
</dbReference>
<organism evidence="2 3">
    <name type="scientific">Eleusine coracana subsp. coracana</name>
    <dbReference type="NCBI Taxonomy" id="191504"/>
    <lineage>
        <taxon>Eukaryota</taxon>
        <taxon>Viridiplantae</taxon>
        <taxon>Streptophyta</taxon>
        <taxon>Embryophyta</taxon>
        <taxon>Tracheophyta</taxon>
        <taxon>Spermatophyta</taxon>
        <taxon>Magnoliopsida</taxon>
        <taxon>Liliopsida</taxon>
        <taxon>Poales</taxon>
        <taxon>Poaceae</taxon>
        <taxon>PACMAD clade</taxon>
        <taxon>Chloridoideae</taxon>
        <taxon>Cynodonteae</taxon>
        <taxon>Eleusininae</taxon>
        <taxon>Eleusine</taxon>
    </lineage>
</organism>
<dbReference type="Proteomes" id="UP001054889">
    <property type="component" value="Unassembled WGS sequence"/>
</dbReference>
<evidence type="ECO:0000313" key="2">
    <source>
        <dbReference type="EMBL" id="GJN11711.1"/>
    </source>
</evidence>
<evidence type="ECO:0000256" key="1">
    <source>
        <dbReference type="SAM" id="MobiDB-lite"/>
    </source>
</evidence>
<feature type="region of interest" description="Disordered" evidence="1">
    <location>
        <begin position="1"/>
        <end position="77"/>
    </location>
</feature>